<evidence type="ECO:0000256" key="1">
    <source>
        <dbReference type="SAM" id="MobiDB-lite"/>
    </source>
</evidence>
<feature type="region of interest" description="Disordered" evidence="1">
    <location>
        <begin position="25"/>
        <end position="79"/>
    </location>
</feature>
<dbReference type="InParanoid" id="A0A1V9XIH1"/>
<dbReference type="Proteomes" id="UP000192247">
    <property type="component" value="Unassembled WGS sequence"/>
</dbReference>
<protein>
    <submittedName>
        <fullName evidence="2">ABC transporter G family member 20-like</fullName>
    </submittedName>
</protein>
<gene>
    <name evidence="2" type="ORF">BIW11_09872</name>
</gene>
<feature type="compositionally biased region" description="Gly residues" evidence="1">
    <location>
        <begin position="55"/>
        <end position="64"/>
    </location>
</feature>
<dbReference type="EMBL" id="MNPL01010301">
    <property type="protein sequence ID" value="OQR73221.1"/>
    <property type="molecule type" value="Genomic_DNA"/>
</dbReference>
<reference evidence="2 3" key="1">
    <citation type="journal article" date="2017" name="Gigascience">
        <title>Draft genome of the honey bee ectoparasitic mite, Tropilaelaps mercedesae, is shaped by the parasitic life history.</title>
        <authorList>
            <person name="Dong X."/>
            <person name="Armstrong S.D."/>
            <person name="Xia D."/>
            <person name="Makepeace B.L."/>
            <person name="Darby A.C."/>
            <person name="Kadowaki T."/>
        </authorList>
    </citation>
    <scope>NUCLEOTIDE SEQUENCE [LARGE SCALE GENOMIC DNA]</scope>
    <source>
        <strain evidence="2">Wuxi-XJTLU</strain>
    </source>
</reference>
<accession>A0A1V9XIH1</accession>
<keyword evidence="3" id="KW-1185">Reference proteome</keyword>
<sequence length="119" mass="12447">MKFPRYNGKSGAAIESVSYSSSYNAQSGQAQARIGGGHDNEGFVASHNALNESNGGSGGGGAPGSGKLPLSRLPSDPETMRMTQKLAVDVDRLRVTYGYGRRASEVLKGIDLTLPEGKM</sequence>
<evidence type="ECO:0000313" key="3">
    <source>
        <dbReference type="Proteomes" id="UP000192247"/>
    </source>
</evidence>
<proteinExistence type="predicted"/>
<organism evidence="2 3">
    <name type="scientific">Tropilaelaps mercedesae</name>
    <dbReference type="NCBI Taxonomy" id="418985"/>
    <lineage>
        <taxon>Eukaryota</taxon>
        <taxon>Metazoa</taxon>
        <taxon>Ecdysozoa</taxon>
        <taxon>Arthropoda</taxon>
        <taxon>Chelicerata</taxon>
        <taxon>Arachnida</taxon>
        <taxon>Acari</taxon>
        <taxon>Parasitiformes</taxon>
        <taxon>Mesostigmata</taxon>
        <taxon>Gamasina</taxon>
        <taxon>Dermanyssoidea</taxon>
        <taxon>Laelapidae</taxon>
        <taxon>Tropilaelaps</taxon>
    </lineage>
</organism>
<dbReference type="AlphaFoldDB" id="A0A1V9XIH1"/>
<name>A0A1V9XIH1_9ACAR</name>
<evidence type="ECO:0000313" key="2">
    <source>
        <dbReference type="EMBL" id="OQR73221.1"/>
    </source>
</evidence>
<comment type="caution">
    <text evidence="2">The sequence shown here is derived from an EMBL/GenBank/DDBJ whole genome shotgun (WGS) entry which is preliminary data.</text>
</comment>